<protein>
    <submittedName>
        <fullName evidence="2">Uncharacterized protein LOC142167790</fullName>
    </submittedName>
</protein>
<sequence length="172" mass="19515">MCIALQPKRKLGFVTGTCKKESFKEALHEDWEICNAIVFSWIMNTASKDLFSGTAYASNAHLVWKDLHERFDKAEYDALVPSLEYDCPKSKDYIVHLQRQRLLQFLNGLNYSYDQARRQILMKTTKPTLNQAYARIIEDDSQRGNSGPQLVGGHSIADGGKITALWSAKEGQ</sequence>
<evidence type="ECO:0000313" key="2">
    <source>
        <dbReference type="RefSeq" id="XP_075083797.1"/>
    </source>
</evidence>
<dbReference type="Proteomes" id="UP000790787">
    <property type="component" value="Chromosome 2"/>
</dbReference>
<reference evidence="1" key="1">
    <citation type="journal article" date="2014" name="Nat. Commun.">
        <title>The tobacco genome sequence and its comparison with those of tomato and potato.</title>
        <authorList>
            <person name="Sierro N."/>
            <person name="Battey J.N."/>
            <person name="Ouadi S."/>
            <person name="Bakaher N."/>
            <person name="Bovet L."/>
            <person name="Willig A."/>
            <person name="Goepfert S."/>
            <person name="Peitsch M.C."/>
            <person name="Ivanov N.V."/>
        </authorList>
    </citation>
    <scope>NUCLEOTIDE SEQUENCE [LARGE SCALE GENOMIC DNA]</scope>
</reference>
<name>A0AC58SFP1_TOBAC</name>
<accession>A0AC58SFP1</accession>
<keyword evidence="1" id="KW-1185">Reference proteome</keyword>
<proteinExistence type="predicted"/>
<evidence type="ECO:0000313" key="1">
    <source>
        <dbReference type="Proteomes" id="UP000790787"/>
    </source>
</evidence>
<reference evidence="2" key="2">
    <citation type="submission" date="2025-08" db="UniProtKB">
        <authorList>
            <consortium name="RefSeq"/>
        </authorList>
    </citation>
    <scope>IDENTIFICATION</scope>
    <source>
        <tissue evidence="2">Leaf</tissue>
    </source>
</reference>
<dbReference type="RefSeq" id="XP_075083797.1">
    <property type="nucleotide sequence ID" value="XM_075227696.1"/>
</dbReference>
<gene>
    <name evidence="2" type="primary">LOC142167790</name>
</gene>
<organism evidence="1 2">
    <name type="scientific">Nicotiana tabacum</name>
    <name type="common">Common tobacco</name>
    <dbReference type="NCBI Taxonomy" id="4097"/>
    <lineage>
        <taxon>Eukaryota</taxon>
        <taxon>Viridiplantae</taxon>
        <taxon>Streptophyta</taxon>
        <taxon>Embryophyta</taxon>
        <taxon>Tracheophyta</taxon>
        <taxon>Spermatophyta</taxon>
        <taxon>Magnoliopsida</taxon>
        <taxon>eudicotyledons</taxon>
        <taxon>Gunneridae</taxon>
        <taxon>Pentapetalae</taxon>
        <taxon>asterids</taxon>
        <taxon>lamiids</taxon>
        <taxon>Solanales</taxon>
        <taxon>Solanaceae</taxon>
        <taxon>Nicotianoideae</taxon>
        <taxon>Nicotianeae</taxon>
        <taxon>Nicotiana</taxon>
    </lineage>
</organism>